<dbReference type="InterPro" id="IPR046372">
    <property type="entry name" value="PARG_cat_C"/>
</dbReference>
<organism evidence="2 3">
    <name type="scientific">Oesophagostomum dentatum</name>
    <name type="common">Nodular worm</name>
    <dbReference type="NCBI Taxonomy" id="61180"/>
    <lineage>
        <taxon>Eukaryota</taxon>
        <taxon>Metazoa</taxon>
        <taxon>Ecdysozoa</taxon>
        <taxon>Nematoda</taxon>
        <taxon>Chromadorea</taxon>
        <taxon>Rhabditida</taxon>
        <taxon>Rhabditina</taxon>
        <taxon>Rhabditomorpha</taxon>
        <taxon>Strongyloidea</taxon>
        <taxon>Strongylidae</taxon>
        <taxon>Oesophagostomum</taxon>
    </lineage>
</organism>
<name>A0A0B1RY48_OESDE</name>
<dbReference type="EMBL" id="KN610602">
    <property type="protein sequence ID" value="KHJ77599.1"/>
    <property type="molecule type" value="Genomic_DNA"/>
</dbReference>
<proteinExistence type="predicted"/>
<dbReference type="GO" id="GO:0006282">
    <property type="term" value="P:regulation of DNA repair"/>
    <property type="evidence" value="ECO:0007669"/>
    <property type="project" value="InterPro"/>
</dbReference>
<evidence type="ECO:0000313" key="3">
    <source>
        <dbReference type="Proteomes" id="UP000053660"/>
    </source>
</evidence>
<protein>
    <recommendedName>
        <fullName evidence="1">PARG catalytic Macro domain-containing protein</fullName>
    </recommendedName>
</protein>
<dbReference type="Pfam" id="PF05028">
    <property type="entry name" value="PARG_cat_C"/>
    <property type="match status" value="1"/>
</dbReference>
<dbReference type="AlphaFoldDB" id="A0A0B1RY48"/>
<dbReference type="PANTHER" id="PTHR12837">
    <property type="entry name" value="POLY ADP-RIBOSE GLYCOHYDROLASE"/>
    <property type="match status" value="1"/>
</dbReference>
<keyword evidence="3" id="KW-1185">Reference proteome</keyword>
<dbReference type="Proteomes" id="UP000053660">
    <property type="component" value="Unassembled WGS sequence"/>
</dbReference>
<dbReference type="GO" id="GO:0004649">
    <property type="term" value="F:poly(ADP-ribose) glycohydrolase activity"/>
    <property type="evidence" value="ECO:0007669"/>
    <property type="project" value="InterPro"/>
</dbReference>
<dbReference type="InterPro" id="IPR007724">
    <property type="entry name" value="Poly_GlycHdrlase"/>
</dbReference>
<gene>
    <name evidence="2" type="ORF">OESDEN_22781</name>
</gene>
<sequence>MKCILRSSASKVAYIGFFSNQQQLRPVASGNWGCGVFGGNKELKSLIQIIAAARTRRGLIYCTFHDKSFETSLVEQYEKLIEMGATIGEVYRALTSFHEQLERKPKLSVFQHVSNCLAAFRA</sequence>
<reference evidence="2 3" key="1">
    <citation type="submission" date="2014-03" db="EMBL/GenBank/DDBJ databases">
        <title>Draft genome of the hookworm Oesophagostomum dentatum.</title>
        <authorList>
            <person name="Mitreva M."/>
        </authorList>
    </citation>
    <scope>NUCLEOTIDE SEQUENCE [LARGE SCALE GENOMIC DNA]</scope>
    <source>
        <strain evidence="2 3">OD-Hann</strain>
    </source>
</reference>
<dbReference type="GO" id="GO:0005737">
    <property type="term" value="C:cytoplasm"/>
    <property type="evidence" value="ECO:0007669"/>
    <property type="project" value="TreeGrafter"/>
</dbReference>
<feature type="domain" description="PARG catalytic Macro" evidence="1">
    <location>
        <begin position="13"/>
        <end position="70"/>
    </location>
</feature>
<dbReference type="GO" id="GO:0009225">
    <property type="term" value="P:nucleotide-sugar metabolic process"/>
    <property type="evidence" value="ECO:0007669"/>
    <property type="project" value="TreeGrafter"/>
</dbReference>
<evidence type="ECO:0000259" key="1">
    <source>
        <dbReference type="Pfam" id="PF05028"/>
    </source>
</evidence>
<dbReference type="GO" id="GO:1990966">
    <property type="term" value="P:ATP generation from poly-ADP-D-ribose"/>
    <property type="evidence" value="ECO:0007669"/>
    <property type="project" value="TreeGrafter"/>
</dbReference>
<evidence type="ECO:0000313" key="2">
    <source>
        <dbReference type="EMBL" id="KHJ77599.1"/>
    </source>
</evidence>
<accession>A0A0B1RY48</accession>
<dbReference type="GO" id="GO:0005975">
    <property type="term" value="P:carbohydrate metabolic process"/>
    <property type="evidence" value="ECO:0007669"/>
    <property type="project" value="InterPro"/>
</dbReference>
<dbReference type="PANTHER" id="PTHR12837:SF0">
    <property type="entry name" value="POLY(ADP-RIBOSE) GLYCOHYDROLASE"/>
    <property type="match status" value="1"/>
</dbReference>
<dbReference type="OrthoDB" id="1937899at2759"/>
<dbReference type="GO" id="GO:0005634">
    <property type="term" value="C:nucleus"/>
    <property type="evidence" value="ECO:0007669"/>
    <property type="project" value="TreeGrafter"/>
</dbReference>